<evidence type="ECO:0000256" key="10">
    <source>
        <dbReference type="ARBA" id="ARBA00022842"/>
    </source>
</evidence>
<dbReference type="RefSeq" id="WP_092869275.1">
    <property type="nucleotide sequence ID" value="NZ_FPCH01000004.1"/>
</dbReference>
<evidence type="ECO:0000256" key="9">
    <source>
        <dbReference type="ARBA" id="ARBA00022837"/>
    </source>
</evidence>
<keyword evidence="22" id="KW-1185">Reference proteome</keyword>
<evidence type="ECO:0000256" key="17">
    <source>
        <dbReference type="PIRSR" id="PIRSR605478-4"/>
    </source>
</evidence>
<feature type="binding site" evidence="15">
    <location>
        <position position="38"/>
    </location>
    <ligand>
        <name>substrate</name>
    </ligand>
</feature>
<name>A0A1I7NVC2_9HYPH</name>
<feature type="domain" description="Transketolase-like pyrimidine-binding" evidence="20">
    <location>
        <begin position="359"/>
        <end position="530"/>
    </location>
</feature>
<dbReference type="SUPFAM" id="SSF52922">
    <property type="entry name" value="TK C-terminal domain-like"/>
    <property type="match status" value="1"/>
</dbReference>
<feature type="binding site" evidence="17">
    <location>
        <position position="195"/>
    </location>
    <ligand>
        <name>Mg(2+)</name>
        <dbReference type="ChEBI" id="CHEBI:18420"/>
    </ligand>
</feature>
<dbReference type="GO" id="GO:0005829">
    <property type="term" value="C:cytosol"/>
    <property type="evidence" value="ECO:0007669"/>
    <property type="project" value="TreeGrafter"/>
</dbReference>
<comment type="function">
    <text evidence="19">Catalyzes the transfer of a two-carbon ketol group from a ketose donor to an aldose acceptor, via a covalent intermediate with the cofactor thiamine pyrophosphate.</text>
</comment>
<dbReference type="Gene3D" id="3.40.50.920">
    <property type="match status" value="1"/>
</dbReference>
<evidence type="ECO:0000256" key="7">
    <source>
        <dbReference type="ARBA" id="ARBA00022679"/>
    </source>
</evidence>
<evidence type="ECO:0000313" key="21">
    <source>
        <dbReference type="EMBL" id="SFV38584.1"/>
    </source>
</evidence>
<dbReference type="InterPro" id="IPR049557">
    <property type="entry name" value="Transketolase_CS"/>
</dbReference>
<feature type="binding site" evidence="16">
    <location>
        <position position="270"/>
    </location>
    <ligand>
        <name>thiamine diphosphate</name>
        <dbReference type="ChEBI" id="CHEBI:58937"/>
    </ligand>
</feature>
<dbReference type="PROSITE" id="PS00801">
    <property type="entry name" value="TRANSKETOLASE_1"/>
    <property type="match status" value="1"/>
</dbReference>
<comment type="cofactor">
    <cofactor evidence="3">
        <name>Co(2+)</name>
        <dbReference type="ChEBI" id="CHEBI:48828"/>
    </cofactor>
</comment>
<evidence type="ECO:0000256" key="2">
    <source>
        <dbReference type="ARBA" id="ARBA00001936"/>
    </source>
</evidence>
<feature type="binding site" evidence="15">
    <location>
        <position position="389"/>
    </location>
    <ligand>
        <name>substrate</name>
    </ligand>
</feature>
<reference evidence="22" key="1">
    <citation type="submission" date="2016-10" db="EMBL/GenBank/DDBJ databases">
        <authorList>
            <person name="Varghese N."/>
            <person name="Submissions S."/>
        </authorList>
    </citation>
    <scope>NUCLEOTIDE SEQUENCE [LARGE SCALE GENOMIC DNA]</scope>
    <source>
        <strain evidence="22">DSM 1565</strain>
    </source>
</reference>
<dbReference type="SMART" id="SM00861">
    <property type="entry name" value="Transket_pyr"/>
    <property type="match status" value="1"/>
</dbReference>
<evidence type="ECO:0000256" key="18">
    <source>
        <dbReference type="PIRSR" id="PIRSR605478-5"/>
    </source>
</evidence>
<dbReference type="InterPro" id="IPR033247">
    <property type="entry name" value="Transketolase_fam"/>
</dbReference>
<dbReference type="Gene3D" id="3.40.50.970">
    <property type="match status" value="2"/>
</dbReference>
<comment type="subunit">
    <text evidence="5 19">Homodimer.</text>
</comment>
<feature type="binding site" evidence="16">
    <location>
        <position position="166"/>
    </location>
    <ligand>
        <name>thiamine diphosphate</name>
        <dbReference type="ChEBI" id="CHEBI:58937"/>
    </ligand>
</feature>
<dbReference type="EC" id="2.2.1.1" evidence="6 13"/>
<evidence type="ECO:0000256" key="12">
    <source>
        <dbReference type="ARBA" id="ARBA00049473"/>
    </source>
</evidence>
<evidence type="ECO:0000256" key="15">
    <source>
        <dbReference type="PIRSR" id="PIRSR605478-2"/>
    </source>
</evidence>
<dbReference type="PANTHER" id="PTHR43522">
    <property type="entry name" value="TRANSKETOLASE"/>
    <property type="match status" value="1"/>
</dbReference>
<comment type="similarity">
    <text evidence="4 19">Belongs to the transketolase family.</text>
</comment>
<feature type="site" description="Important for catalytic activity" evidence="18">
    <location>
        <position position="38"/>
    </location>
</feature>
<feature type="binding site" evidence="15">
    <location>
        <position position="362"/>
    </location>
    <ligand>
        <name>substrate</name>
    </ligand>
</feature>
<comment type="cofactor">
    <cofactor evidence="16">
        <name>thiamine diphosphate</name>
        <dbReference type="ChEBI" id="CHEBI:58937"/>
    </cofactor>
    <text evidence="16">Binds 1 thiamine pyrophosphate per subunit. During the reaction, the substrate forms a covalent intermediate with the cofactor.</text>
</comment>
<comment type="cofactor">
    <cofactor evidence="1">
        <name>Ca(2+)</name>
        <dbReference type="ChEBI" id="CHEBI:29108"/>
    </cofactor>
</comment>
<dbReference type="InterPro" id="IPR020826">
    <property type="entry name" value="Transketolase_BS"/>
</dbReference>
<dbReference type="CDD" id="cd07033">
    <property type="entry name" value="TPP_PYR_DXS_TK_like"/>
    <property type="match status" value="1"/>
</dbReference>
<protein>
    <recommendedName>
        <fullName evidence="6 13">Transketolase</fullName>
        <ecNumber evidence="6 13">2.2.1.1</ecNumber>
    </recommendedName>
</protein>
<evidence type="ECO:0000256" key="6">
    <source>
        <dbReference type="ARBA" id="ARBA00013152"/>
    </source>
</evidence>
<comment type="cofactor">
    <cofactor evidence="17">
        <name>Mg(2+)</name>
        <dbReference type="ChEBI" id="CHEBI:18420"/>
    </cofactor>
    <text evidence="17">Binds 1 Mg(2+) ion per subunit. Can also utilize other divalent metal cations, such as Ca(2+), Mn(2+) and Co(2+).</text>
</comment>
<dbReference type="SUPFAM" id="SSF52518">
    <property type="entry name" value="Thiamin diphosphate-binding fold (THDP-binding)"/>
    <property type="match status" value="2"/>
</dbReference>
<feature type="site" description="Important for catalytic activity" evidence="18">
    <location>
        <position position="270"/>
    </location>
</feature>
<feature type="binding site" evidence="15">
    <location>
        <position position="474"/>
    </location>
    <ligand>
        <name>substrate</name>
    </ligand>
</feature>
<dbReference type="Pfam" id="PF22613">
    <property type="entry name" value="Transketolase_C_1"/>
    <property type="match status" value="1"/>
</dbReference>
<dbReference type="AlphaFoldDB" id="A0A1I7NVC2"/>
<evidence type="ECO:0000256" key="14">
    <source>
        <dbReference type="PIRSR" id="PIRSR605478-1"/>
    </source>
</evidence>
<dbReference type="Proteomes" id="UP000199423">
    <property type="component" value="Unassembled WGS sequence"/>
</dbReference>
<evidence type="ECO:0000313" key="22">
    <source>
        <dbReference type="Proteomes" id="UP000199423"/>
    </source>
</evidence>
<evidence type="ECO:0000256" key="8">
    <source>
        <dbReference type="ARBA" id="ARBA00022723"/>
    </source>
</evidence>
<evidence type="ECO:0000256" key="13">
    <source>
        <dbReference type="NCBIfam" id="TIGR00232"/>
    </source>
</evidence>
<feature type="binding site" evidence="16">
    <location>
        <position position="78"/>
    </location>
    <ligand>
        <name>thiamine diphosphate</name>
        <dbReference type="ChEBI" id="CHEBI:58937"/>
    </ligand>
</feature>
<feature type="binding site" evidence="16">
    <location>
        <position position="442"/>
    </location>
    <ligand>
        <name>thiamine diphosphate</name>
        <dbReference type="ChEBI" id="CHEBI:58937"/>
    </ligand>
</feature>
<dbReference type="NCBIfam" id="TIGR00232">
    <property type="entry name" value="tktlase_bact"/>
    <property type="match status" value="1"/>
</dbReference>
<evidence type="ECO:0000256" key="3">
    <source>
        <dbReference type="ARBA" id="ARBA00001941"/>
    </source>
</evidence>
<dbReference type="PROSITE" id="PS00802">
    <property type="entry name" value="TRANSKETOLASE_2"/>
    <property type="match status" value="1"/>
</dbReference>
<feature type="binding site" evidence="15">
    <location>
        <position position="478"/>
    </location>
    <ligand>
        <name>substrate</name>
    </ligand>
</feature>
<dbReference type="GO" id="GO:0004802">
    <property type="term" value="F:transketolase activity"/>
    <property type="evidence" value="ECO:0007669"/>
    <property type="project" value="UniProtKB-UniRule"/>
</dbReference>
<feature type="binding site" evidence="15">
    <location>
        <position position="525"/>
    </location>
    <ligand>
        <name>substrate</name>
    </ligand>
</feature>
<keyword evidence="11 16" id="KW-0786">Thiamine pyrophosphate</keyword>
<dbReference type="Pfam" id="PF00456">
    <property type="entry name" value="Transketolase_N"/>
    <property type="match status" value="1"/>
</dbReference>
<feature type="binding site" evidence="17">
    <location>
        <position position="197"/>
    </location>
    <ligand>
        <name>Mg(2+)</name>
        <dbReference type="ChEBI" id="CHEBI:18420"/>
    </ligand>
</feature>
<keyword evidence="9 19" id="KW-0106">Calcium</keyword>
<dbReference type="InterPro" id="IPR005474">
    <property type="entry name" value="Transketolase_N"/>
</dbReference>
<feature type="active site" description="Proton donor" evidence="14">
    <location>
        <position position="416"/>
    </location>
</feature>
<comment type="catalytic activity">
    <reaction evidence="12 19">
        <text>D-sedoheptulose 7-phosphate + D-glyceraldehyde 3-phosphate = aldehydo-D-ribose 5-phosphate + D-xylulose 5-phosphate</text>
        <dbReference type="Rhea" id="RHEA:10508"/>
        <dbReference type="ChEBI" id="CHEBI:57483"/>
        <dbReference type="ChEBI" id="CHEBI:57737"/>
        <dbReference type="ChEBI" id="CHEBI:58273"/>
        <dbReference type="ChEBI" id="CHEBI:59776"/>
        <dbReference type="EC" id="2.2.1.1"/>
    </reaction>
</comment>
<gene>
    <name evidence="21" type="ORF">SAMN04488557_3742</name>
</gene>
<sequence length="670" mass="70535">MSKAQIKADTAPAASLGEMANAIRALAMDAVQAANSGHPGMPMGMADVATVLFTEALKFDASAPEWPNRDRFVLSAGHGSMLLYSLLYLTGYPGMTIEEIKNFRQFGSKTAGHPEYGHAPGIETTTGPLGQGLANAVGMALSERLLAARVGSELIDYHTYVIAGDGCLMEGISQEAISLAGHLKLGKLIVLWDDNSITIDGATSLSVSDSEVKRFEASGWNTAKVDGHDAAAVSAAIKAAKADPSKPWLIACKTQIGYGSPNKAGKSSAHGEPLGAEEIKNTREKLGWPYGPFEIPGHILAAWRGVGSAHEKLRAEWTTRVSAASPEANALIAGRDTKALVAKAIAEAKTAFTSDTAKRATRVWSQLTIERLVPVLPELIGGSADLSGSNGTRTKHHNSVTPENFSGNYIHYGVREHGMAAAMNGLALSGSFIPYGGTFLVFADYCRPSIRLSALMQQRVLYVLTHDSIGLGEDGPTHQPVETLSSLRAIPNVNVFRPADGVETAECWELAIASEAAPSVLALSRQAVPNLRADGAENLSAKGAYVLKAPEGKRDVTLLATGSEVGLAVEAAAALAKDGIKAAVVSMPSFELFRAQSEAYQRDVLGDVPRIAVEAGTAQSWYEWLRNPSDVFIGMHGFGASAPAGKLYEHFGITASHVAEAARGAISKSA</sequence>
<evidence type="ECO:0000256" key="1">
    <source>
        <dbReference type="ARBA" id="ARBA00001913"/>
    </source>
</evidence>
<evidence type="ECO:0000259" key="20">
    <source>
        <dbReference type="SMART" id="SM00861"/>
    </source>
</evidence>
<feature type="binding site" evidence="16">
    <location>
        <begin position="127"/>
        <end position="129"/>
    </location>
    <ligand>
        <name>thiamine diphosphate</name>
        <dbReference type="ChEBI" id="CHEBI:58937"/>
    </ligand>
</feature>
<dbReference type="InterPro" id="IPR055152">
    <property type="entry name" value="Transketolase-like_C_2"/>
</dbReference>
<dbReference type="PANTHER" id="PTHR43522:SF2">
    <property type="entry name" value="TRANSKETOLASE 1-RELATED"/>
    <property type="match status" value="1"/>
</dbReference>
<evidence type="ECO:0000256" key="11">
    <source>
        <dbReference type="ARBA" id="ARBA00023052"/>
    </source>
</evidence>
<dbReference type="GO" id="GO:0006098">
    <property type="term" value="P:pentose-phosphate shunt"/>
    <property type="evidence" value="ECO:0007669"/>
    <property type="project" value="TreeGrafter"/>
</dbReference>
<dbReference type="CDD" id="cd02012">
    <property type="entry name" value="TPP_TK"/>
    <property type="match status" value="1"/>
</dbReference>
<evidence type="ECO:0000256" key="16">
    <source>
        <dbReference type="PIRSR" id="PIRSR605478-3"/>
    </source>
</evidence>
<feature type="binding site" evidence="15">
    <location>
        <position position="270"/>
    </location>
    <ligand>
        <name>substrate</name>
    </ligand>
</feature>
<evidence type="ECO:0000256" key="19">
    <source>
        <dbReference type="RuleBase" id="RU004996"/>
    </source>
</evidence>
<proteinExistence type="inferred from homology"/>
<accession>A0A1I7NVC2</accession>
<dbReference type="GO" id="GO:0046872">
    <property type="term" value="F:metal ion binding"/>
    <property type="evidence" value="ECO:0007669"/>
    <property type="project" value="UniProtKB-KW"/>
</dbReference>
<keyword evidence="10 17" id="KW-0460">Magnesium</keyword>
<comment type="cofactor">
    <cofactor evidence="2">
        <name>Mn(2+)</name>
        <dbReference type="ChEBI" id="CHEBI:29035"/>
    </cofactor>
</comment>
<dbReference type="FunFam" id="3.40.50.970:FF:000004">
    <property type="entry name" value="Transketolase"/>
    <property type="match status" value="1"/>
</dbReference>
<dbReference type="FunFam" id="3.40.50.970:FF:000045">
    <property type="entry name" value="Transketolase"/>
    <property type="match status" value="1"/>
</dbReference>
<comment type="cofactor">
    <cofactor evidence="19">
        <name>Mg(2+)</name>
        <dbReference type="ChEBI" id="CHEBI:18420"/>
    </cofactor>
    <cofactor evidence="19">
        <name>Ca(2+)</name>
        <dbReference type="ChEBI" id="CHEBI:29108"/>
    </cofactor>
    <cofactor evidence="19">
        <name>Mn(2+)</name>
        <dbReference type="ChEBI" id="CHEBI:29035"/>
    </cofactor>
    <cofactor evidence="19">
        <name>Co(2+)</name>
        <dbReference type="ChEBI" id="CHEBI:48828"/>
    </cofactor>
    <text evidence="19">Binds 1 Mg(2+) ion per subunit. Can also utilize other divalent metal cations, such as Ca(2+), Mn(2+) and Co(2+).</text>
</comment>
<dbReference type="InterPro" id="IPR005478">
    <property type="entry name" value="Transketolase_bac-like"/>
</dbReference>
<dbReference type="OrthoDB" id="8732661at2"/>
<dbReference type="EMBL" id="FPCH01000004">
    <property type="protein sequence ID" value="SFV38584.1"/>
    <property type="molecule type" value="Genomic_DNA"/>
</dbReference>
<dbReference type="InterPro" id="IPR009014">
    <property type="entry name" value="Transketo_C/PFOR_II"/>
</dbReference>
<feature type="binding site" evidence="16">
    <location>
        <position position="195"/>
    </location>
    <ligand>
        <name>thiamine diphosphate</name>
        <dbReference type="ChEBI" id="CHEBI:58937"/>
    </ligand>
</feature>
<keyword evidence="8 17" id="KW-0479">Metal-binding</keyword>
<evidence type="ECO:0000256" key="5">
    <source>
        <dbReference type="ARBA" id="ARBA00011738"/>
    </source>
</evidence>
<keyword evidence="7 19" id="KW-0808">Transferase</keyword>
<feature type="binding site" evidence="15">
    <location>
        <position position="466"/>
    </location>
    <ligand>
        <name>substrate</name>
    </ligand>
</feature>
<evidence type="ECO:0000256" key="4">
    <source>
        <dbReference type="ARBA" id="ARBA00007131"/>
    </source>
</evidence>
<dbReference type="InterPro" id="IPR005475">
    <property type="entry name" value="Transketolase-like_Pyr-bd"/>
</dbReference>
<organism evidence="21 22">
    <name type="scientific">Hyphomicrobium facile</name>
    <dbReference type="NCBI Taxonomy" id="51670"/>
    <lineage>
        <taxon>Bacteria</taxon>
        <taxon>Pseudomonadati</taxon>
        <taxon>Pseudomonadota</taxon>
        <taxon>Alphaproteobacteria</taxon>
        <taxon>Hyphomicrobiales</taxon>
        <taxon>Hyphomicrobiaceae</taxon>
        <taxon>Hyphomicrobium</taxon>
    </lineage>
</organism>
<dbReference type="Pfam" id="PF02779">
    <property type="entry name" value="Transket_pyr"/>
    <property type="match status" value="1"/>
</dbReference>
<feature type="binding site" evidence="17">
    <location>
        <position position="165"/>
    </location>
    <ligand>
        <name>Mg(2+)</name>
        <dbReference type="ChEBI" id="CHEBI:18420"/>
    </ligand>
</feature>
<dbReference type="STRING" id="51670.SAMN04488557_3742"/>
<dbReference type="InterPro" id="IPR029061">
    <property type="entry name" value="THDP-binding"/>
</dbReference>